<dbReference type="Proteomes" id="UP000886842">
    <property type="component" value="Unassembled WGS sequence"/>
</dbReference>
<keyword evidence="5 7" id="KW-1133">Transmembrane helix</keyword>
<feature type="transmembrane region" description="Helical" evidence="7">
    <location>
        <begin position="342"/>
        <end position="362"/>
    </location>
</feature>
<keyword evidence="2" id="KW-0813">Transport</keyword>
<keyword evidence="4 7" id="KW-0812">Transmembrane</keyword>
<evidence type="ECO:0000256" key="1">
    <source>
        <dbReference type="ARBA" id="ARBA00004651"/>
    </source>
</evidence>
<keyword evidence="3" id="KW-1003">Cell membrane</keyword>
<feature type="transmembrane region" description="Helical" evidence="7">
    <location>
        <begin position="252"/>
        <end position="272"/>
    </location>
</feature>
<sequence length="422" mass="45585">MFAALGERNYRLFWSGSLLSNVGTWMQRVAQDWLVLELSNGSGLAVGITTALQFGPTLVLPGLSGLAADRFDKRFLLKLTQVWMAACALTLGILTIAGMAQVWHVYVLALLFGVGSAFDIPARQAFVSEVVGPEKLPNAIALNSAGFNVSRLIGPAVAGLVIHQFGSGWAILSNGFSYLAFIGGLLLMDGTRLFPTKRVARGKRQVRAALSYIRNRPDVMLILGILGFIGTFGLNFQMTSALMATEIYHQDAQGYGILGTIMAVGSLTGALIGARRRKAPRLRFFLVTAACFGIMLIVSGSMPTYLAFALSLPFMGLSSLLTMNAANTIVQMTVDPQLRGRVMAIYILVMQGGTPFGAPLLGWFAELWGARSTLWVGGGMVLIGELLVLLLLVRKLDVGLWQEIRPYAGRIIHPRRSSQEST</sequence>
<feature type="domain" description="Major facilitator superfamily (MFS) profile" evidence="8">
    <location>
        <begin position="9"/>
        <end position="396"/>
    </location>
</feature>
<reference evidence="9" key="1">
    <citation type="submission" date="2020-10" db="EMBL/GenBank/DDBJ databases">
        <authorList>
            <person name="Gilroy R."/>
        </authorList>
    </citation>
    <scope>NUCLEOTIDE SEQUENCE</scope>
    <source>
        <strain evidence="9">ChiGjej1B1-24693</strain>
    </source>
</reference>
<dbReference type="GO" id="GO:0022857">
    <property type="term" value="F:transmembrane transporter activity"/>
    <property type="evidence" value="ECO:0007669"/>
    <property type="project" value="InterPro"/>
</dbReference>
<feature type="transmembrane region" description="Helical" evidence="7">
    <location>
        <begin position="75"/>
        <end position="97"/>
    </location>
</feature>
<feature type="transmembrane region" description="Helical" evidence="7">
    <location>
        <begin position="374"/>
        <end position="393"/>
    </location>
</feature>
<evidence type="ECO:0000256" key="5">
    <source>
        <dbReference type="ARBA" id="ARBA00022989"/>
    </source>
</evidence>
<feature type="transmembrane region" description="Helical" evidence="7">
    <location>
        <begin position="219"/>
        <end position="240"/>
    </location>
</feature>
<evidence type="ECO:0000256" key="2">
    <source>
        <dbReference type="ARBA" id="ARBA00022448"/>
    </source>
</evidence>
<evidence type="ECO:0000313" key="9">
    <source>
        <dbReference type="EMBL" id="HIT76890.1"/>
    </source>
</evidence>
<dbReference type="PROSITE" id="PS50850">
    <property type="entry name" value="MFS"/>
    <property type="match status" value="1"/>
</dbReference>
<dbReference type="InterPro" id="IPR010290">
    <property type="entry name" value="TM_effector"/>
</dbReference>
<organism evidence="9 10">
    <name type="scientific">Candidatus Avipropionibacterium avicola</name>
    <dbReference type="NCBI Taxonomy" id="2840701"/>
    <lineage>
        <taxon>Bacteria</taxon>
        <taxon>Bacillati</taxon>
        <taxon>Actinomycetota</taxon>
        <taxon>Actinomycetes</taxon>
        <taxon>Propionibacteriales</taxon>
        <taxon>Propionibacteriaceae</taxon>
        <taxon>Propionibacteriaceae incertae sedis</taxon>
        <taxon>Candidatus Avipropionibacterium</taxon>
    </lineage>
</organism>
<evidence type="ECO:0000256" key="3">
    <source>
        <dbReference type="ARBA" id="ARBA00022475"/>
    </source>
</evidence>
<dbReference type="AlphaFoldDB" id="A0A9D1KNN9"/>
<proteinExistence type="predicted"/>
<dbReference type="InterPro" id="IPR020846">
    <property type="entry name" value="MFS_dom"/>
</dbReference>
<keyword evidence="6 7" id="KW-0472">Membrane</keyword>
<feature type="transmembrane region" description="Helical" evidence="7">
    <location>
        <begin position="140"/>
        <end position="162"/>
    </location>
</feature>
<dbReference type="CDD" id="cd06173">
    <property type="entry name" value="MFS_MefA_like"/>
    <property type="match status" value="1"/>
</dbReference>
<comment type="subcellular location">
    <subcellularLocation>
        <location evidence="1">Cell membrane</location>
        <topology evidence="1">Multi-pass membrane protein</topology>
    </subcellularLocation>
</comment>
<evidence type="ECO:0000313" key="10">
    <source>
        <dbReference type="Proteomes" id="UP000886842"/>
    </source>
</evidence>
<dbReference type="EMBL" id="DVLP01000435">
    <property type="protein sequence ID" value="HIT76890.1"/>
    <property type="molecule type" value="Genomic_DNA"/>
</dbReference>
<protein>
    <submittedName>
        <fullName evidence="9">MFS transporter</fullName>
    </submittedName>
</protein>
<name>A0A9D1KNN9_9ACTN</name>
<accession>A0A9D1KNN9</accession>
<feature type="transmembrane region" description="Helical" evidence="7">
    <location>
        <begin position="12"/>
        <end position="30"/>
    </location>
</feature>
<feature type="transmembrane region" description="Helical" evidence="7">
    <location>
        <begin position="42"/>
        <end position="63"/>
    </location>
</feature>
<dbReference type="PANTHER" id="PTHR23513">
    <property type="entry name" value="INTEGRAL MEMBRANE EFFLUX PROTEIN-RELATED"/>
    <property type="match status" value="1"/>
</dbReference>
<evidence type="ECO:0000259" key="8">
    <source>
        <dbReference type="PROSITE" id="PS50850"/>
    </source>
</evidence>
<evidence type="ECO:0000256" key="6">
    <source>
        <dbReference type="ARBA" id="ARBA00023136"/>
    </source>
</evidence>
<feature type="transmembrane region" description="Helical" evidence="7">
    <location>
        <begin position="168"/>
        <end position="188"/>
    </location>
</feature>
<dbReference type="PANTHER" id="PTHR23513:SF11">
    <property type="entry name" value="STAPHYLOFERRIN A TRANSPORTER"/>
    <property type="match status" value="1"/>
</dbReference>
<comment type="caution">
    <text evidence="9">The sequence shown here is derived from an EMBL/GenBank/DDBJ whole genome shotgun (WGS) entry which is preliminary data.</text>
</comment>
<feature type="transmembrane region" description="Helical" evidence="7">
    <location>
        <begin position="284"/>
        <end position="302"/>
    </location>
</feature>
<reference evidence="9" key="2">
    <citation type="journal article" date="2021" name="PeerJ">
        <title>Extensive microbial diversity within the chicken gut microbiome revealed by metagenomics and culture.</title>
        <authorList>
            <person name="Gilroy R."/>
            <person name="Ravi A."/>
            <person name="Getino M."/>
            <person name="Pursley I."/>
            <person name="Horton D.L."/>
            <person name="Alikhan N.F."/>
            <person name="Baker D."/>
            <person name="Gharbi K."/>
            <person name="Hall N."/>
            <person name="Watson M."/>
            <person name="Adriaenssens E.M."/>
            <person name="Foster-Nyarko E."/>
            <person name="Jarju S."/>
            <person name="Secka A."/>
            <person name="Antonio M."/>
            <person name="Oren A."/>
            <person name="Chaudhuri R.R."/>
            <person name="La Ragione R."/>
            <person name="Hildebrand F."/>
            <person name="Pallen M.J."/>
        </authorList>
    </citation>
    <scope>NUCLEOTIDE SEQUENCE</scope>
    <source>
        <strain evidence="9">ChiGjej1B1-24693</strain>
    </source>
</reference>
<dbReference type="InterPro" id="IPR036259">
    <property type="entry name" value="MFS_trans_sf"/>
</dbReference>
<dbReference type="Gene3D" id="1.20.1250.20">
    <property type="entry name" value="MFS general substrate transporter like domains"/>
    <property type="match status" value="1"/>
</dbReference>
<dbReference type="GO" id="GO:0005886">
    <property type="term" value="C:plasma membrane"/>
    <property type="evidence" value="ECO:0007669"/>
    <property type="project" value="UniProtKB-SubCell"/>
</dbReference>
<gene>
    <name evidence="9" type="ORF">IAA98_15025</name>
</gene>
<feature type="transmembrane region" description="Helical" evidence="7">
    <location>
        <begin position="308"/>
        <end position="330"/>
    </location>
</feature>
<dbReference type="Pfam" id="PF05977">
    <property type="entry name" value="MFS_3"/>
    <property type="match status" value="1"/>
</dbReference>
<evidence type="ECO:0000256" key="7">
    <source>
        <dbReference type="SAM" id="Phobius"/>
    </source>
</evidence>
<evidence type="ECO:0000256" key="4">
    <source>
        <dbReference type="ARBA" id="ARBA00022692"/>
    </source>
</evidence>
<feature type="transmembrane region" description="Helical" evidence="7">
    <location>
        <begin position="103"/>
        <end position="120"/>
    </location>
</feature>
<dbReference type="SUPFAM" id="SSF103473">
    <property type="entry name" value="MFS general substrate transporter"/>
    <property type="match status" value="1"/>
</dbReference>